<dbReference type="PANTHER" id="PTHR33993">
    <property type="entry name" value="GLYOXALASE-RELATED"/>
    <property type="match status" value="1"/>
</dbReference>
<gene>
    <name evidence="2" type="ORF">SAMN05444279_12372</name>
</gene>
<dbReference type="InterPro" id="IPR029068">
    <property type="entry name" value="Glyas_Bleomycin-R_OHBP_Dase"/>
</dbReference>
<organism evidence="2 3">
    <name type="scientific">Ruegeria intermedia</name>
    <dbReference type="NCBI Taxonomy" id="996115"/>
    <lineage>
        <taxon>Bacteria</taxon>
        <taxon>Pseudomonadati</taxon>
        <taxon>Pseudomonadota</taxon>
        <taxon>Alphaproteobacteria</taxon>
        <taxon>Rhodobacterales</taxon>
        <taxon>Roseobacteraceae</taxon>
        <taxon>Ruegeria</taxon>
    </lineage>
</organism>
<dbReference type="RefSeq" id="WP_149776878.1">
    <property type="nucleotide sequence ID" value="NZ_FQVK01000023.1"/>
</dbReference>
<evidence type="ECO:0000259" key="1">
    <source>
        <dbReference type="PROSITE" id="PS51819"/>
    </source>
</evidence>
<name>A0A1M5A5X8_9RHOB</name>
<proteinExistence type="predicted"/>
<dbReference type="AlphaFoldDB" id="A0A1M5A5X8"/>
<protein>
    <recommendedName>
        <fullName evidence="1">VOC domain-containing protein</fullName>
    </recommendedName>
</protein>
<dbReference type="SUPFAM" id="SSF54593">
    <property type="entry name" value="Glyoxalase/Bleomycin resistance protein/Dihydroxybiphenyl dioxygenase"/>
    <property type="match status" value="1"/>
</dbReference>
<evidence type="ECO:0000313" key="2">
    <source>
        <dbReference type="EMBL" id="SHF25554.1"/>
    </source>
</evidence>
<dbReference type="OrthoDB" id="9799428at2"/>
<dbReference type="Pfam" id="PF18029">
    <property type="entry name" value="Glyoxalase_6"/>
    <property type="match status" value="1"/>
</dbReference>
<dbReference type="GeneID" id="57466055"/>
<dbReference type="PANTHER" id="PTHR33993:SF5">
    <property type="entry name" value="GLYOXALASE"/>
    <property type="match status" value="1"/>
</dbReference>
<dbReference type="InterPro" id="IPR052164">
    <property type="entry name" value="Anthracycline_SecMetBiosynth"/>
</dbReference>
<feature type="domain" description="VOC" evidence="1">
    <location>
        <begin position="6"/>
        <end position="116"/>
    </location>
</feature>
<keyword evidence="3" id="KW-1185">Reference proteome</keyword>
<dbReference type="PROSITE" id="PS51819">
    <property type="entry name" value="VOC"/>
    <property type="match status" value="1"/>
</dbReference>
<evidence type="ECO:0000313" key="3">
    <source>
        <dbReference type="Proteomes" id="UP000325134"/>
    </source>
</evidence>
<dbReference type="InterPro" id="IPR037523">
    <property type="entry name" value="VOC_core"/>
</dbReference>
<dbReference type="Proteomes" id="UP000325134">
    <property type="component" value="Unassembled WGS sequence"/>
</dbReference>
<dbReference type="Gene3D" id="3.10.180.10">
    <property type="entry name" value="2,3-Dihydroxybiphenyl 1,2-Dioxygenase, domain 1"/>
    <property type="match status" value="1"/>
</dbReference>
<dbReference type="EMBL" id="FQVK01000023">
    <property type="protein sequence ID" value="SHF25554.1"/>
    <property type="molecule type" value="Genomic_DNA"/>
</dbReference>
<reference evidence="2 3" key="1">
    <citation type="submission" date="2016-11" db="EMBL/GenBank/DDBJ databases">
        <authorList>
            <person name="Varghese N."/>
            <person name="Submissions S."/>
        </authorList>
    </citation>
    <scope>NUCLEOTIDE SEQUENCE [LARGE SCALE GENOMIC DNA]</scope>
    <source>
        <strain evidence="2 3">DSM 29341</strain>
    </source>
</reference>
<sequence>MQKVNGIGGVFFRARDPKALSQWYETHLGVNHYDPVPWKQREGYTVFAPFAADTDYFGDAAQQWMINFRVDDLAAMVDQLRAAGIEVETRDEWNSEIGKFARLHDPEGNPIELWQPNQ</sequence>
<dbReference type="InterPro" id="IPR041581">
    <property type="entry name" value="Glyoxalase_6"/>
</dbReference>
<accession>A0A1M5A5X8</accession>